<dbReference type="Gene3D" id="1.10.287.110">
    <property type="entry name" value="DnaJ domain"/>
    <property type="match status" value="1"/>
</dbReference>
<dbReference type="GO" id="GO:0005737">
    <property type="term" value="C:cytoplasm"/>
    <property type="evidence" value="ECO:0007669"/>
    <property type="project" value="UniProtKB-SubCell"/>
</dbReference>
<sequence>MTPHVTKLADAFSLLGLSEGCTLDELKSAYRQHALRTHPDKNPGNPEATAQFQRVGEAYKIIETHIERPKFAPRGFNPFFDGADLDEFDDEFYEYADSDFDYSDEDYDSDSEYGYYRMPRSFMEFMFLFEQINSGHYRCNCPQHRREPREPPQEYAARMKRAREEQLAAEARRTAEAAASRERRAKEREKEKIDAERRQKDKAQRKKAQAEVERKEAQEKIRSQQQRTQELRSGVFAAARNGDIDKVKNGIWKNGVDAAGGEVKYEEFAQTTPQDISETLLHIAAKAGKTALFEWLDAHNAEPDEQDFRGYTPLHTALVHGHTSIVKHVFNNYPPKEEDHRAIYYTPSCSNLLSLAIKSGEPELVWMILDNGLFTPEDVSSGWSMVSQPANAKKGKIEDKNGKTSDILKLLERLGDFSLPQTPAAKHSQEDRNDTFQTQTKRSGERRGRGRVGPQQSSRPDHLKVVDDNKKQEQAFQANRGNGRGRGRGRGRGHSRGRGSGRGHTRPI</sequence>
<evidence type="ECO:0000256" key="5">
    <source>
        <dbReference type="ARBA" id="ARBA00023242"/>
    </source>
</evidence>
<feature type="region of interest" description="Disordered" evidence="7">
    <location>
        <begin position="420"/>
        <end position="508"/>
    </location>
</feature>
<feature type="domain" description="J" evidence="8">
    <location>
        <begin position="10"/>
        <end position="75"/>
    </location>
</feature>
<dbReference type="EMBL" id="JANIEX010001117">
    <property type="protein sequence ID" value="KAJ3560742.1"/>
    <property type="molecule type" value="Genomic_DNA"/>
</dbReference>
<name>A0AAD5VHX6_9AGAR</name>
<keyword evidence="4" id="KW-0143">Chaperone</keyword>
<dbReference type="Proteomes" id="UP001213000">
    <property type="component" value="Unassembled WGS sequence"/>
</dbReference>
<dbReference type="InterPro" id="IPR036770">
    <property type="entry name" value="Ankyrin_rpt-contain_sf"/>
</dbReference>
<evidence type="ECO:0000313" key="10">
    <source>
        <dbReference type="Proteomes" id="UP001213000"/>
    </source>
</evidence>
<dbReference type="InterPro" id="IPR002110">
    <property type="entry name" value="Ankyrin_rpt"/>
</dbReference>
<dbReference type="SMART" id="SM00271">
    <property type="entry name" value="DnaJ"/>
    <property type="match status" value="1"/>
</dbReference>
<feature type="region of interest" description="Disordered" evidence="7">
    <location>
        <begin position="142"/>
        <end position="228"/>
    </location>
</feature>
<reference evidence="9" key="1">
    <citation type="submission" date="2022-07" db="EMBL/GenBank/DDBJ databases">
        <title>Genome Sequence of Leucocoprinus birnbaumii.</title>
        <authorList>
            <person name="Buettner E."/>
        </authorList>
    </citation>
    <scope>NUCLEOTIDE SEQUENCE</scope>
    <source>
        <strain evidence="9">VT141</strain>
    </source>
</reference>
<protein>
    <recommendedName>
        <fullName evidence="8">J domain-containing protein</fullName>
    </recommendedName>
</protein>
<dbReference type="AlphaFoldDB" id="A0AAD5VHX6"/>
<evidence type="ECO:0000313" key="9">
    <source>
        <dbReference type="EMBL" id="KAJ3560742.1"/>
    </source>
</evidence>
<dbReference type="Gene3D" id="1.25.40.20">
    <property type="entry name" value="Ankyrin repeat-containing domain"/>
    <property type="match status" value="1"/>
</dbReference>
<accession>A0AAD5VHX6</accession>
<evidence type="ECO:0000256" key="6">
    <source>
        <dbReference type="PROSITE-ProRule" id="PRU00023"/>
    </source>
</evidence>
<keyword evidence="10" id="KW-1185">Reference proteome</keyword>
<feature type="repeat" description="ANK" evidence="6">
    <location>
        <begin position="309"/>
        <end position="332"/>
    </location>
</feature>
<dbReference type="PANTHER" id="PTHR44313">
    <property type="entry name" value="DNAJ HOMOLOG SUBFAMILY C MEMBER 17"/>
    <property type="match status" value="1"/>
</dbReference>
<comment type="caution">
    <text evidence="9">The sequence shown here is derived from an EMBL/GenBank/DDBJ whole genome shotgun (WGS) entry which is preliminary data.</text>
</comment>
<dbReference type="SUPFAM" id="SSF46565">
    <property type="entry name" value="Chaperone J-domain"/>
    <property type="match status" value="1"/>
</dbReference>
<evidence type="ECO:0000256" key="1">
    <source>
        <dbReference type="ARBA" id="ARBA00004123"/>
    </source>
</evidence>
<evidence type="ECO:0000256" key="4">
    <source>
        <dbReference type="ARBA" id="ARBA00023186"/>
    </source>
</evidence>
<evidence type="ECO:0000259" key="8">
    <source>
        <dbReference type="PROSITE" id="PS50076"/>
    </source>
</evidence>
<keyword evidence="3" id="KW-0963">Cytoplasm</keyword>
<feature type="compositionally biased region" description="Basic and acidic residues" evidence="7">
    <location>
        <begin position="459"/>
        <end position="473"/>
    </location>
</feature>
<dbReference type="SUPFAM" id="SSF140860">
    <property type="entry name" value="Pseudo ankyrin repeat-like"/>
    <property type="match status" value="1"/>
</dbReference>
<dbReference type="PANTHER" id="PTHR44313:SF1">
    <property type="entry name" value="DNAJ HOMOLOG SUBFAMILY C MEMBER 17"/>
    <property type="match status" value="1"/>
</dbReference>
<feature type="compositionally biased region" description="Basic residues" evidence="7">
    <location>
        <begin position="483"/>
        <end position="508"/>
    </location>
</feature>
<evidence type="ECO:0000256" key="3">
    <source>
        <dbReference type="ARBA" id="ARBA00022490"/>
    </source>
</evidence>
<comment type="subcellular location">
    <subcellularLocation>
        <location evidence="2">Cytoplasm</location>
    </subcellularLocation>
    <subcellularLocation>
        <location evidence="1">Nucleus</location>
    </subcellularLocation>
</comment>
<dbReference type="GO" id="GO:0005681">
    <property type="term" value="C:spliceosomal complex"/>
    <property type="evidence" value="ECO:0007669"/>
    <property type="project" value="TreeGrafter"/>
</dbReference>
<feature type="compositionally biased region" description="Basic and acidic residues" evidence="7">
    <location>
        <begin position="162"/>
        <end position="222"/>
    </location>
</feature>
<evidence type="ECO:0000256" key="7">
    <source>
        <dbReference type="SAM" id="MobiDB-lite"/>
    </source>
</evidence>
<dbReference type="InterPro" id="IPR001623">
    <property type="entry name" value="DnaJ_domain"/>
</dbReference>
<dbReference type="InterPro" id="IPR052094">
    <property type="entry name" value="Pre-mRNA-splicing_ERAD"/>
</dbReference>
<dbReference type="InterPro" id="IPR036869">
    <property type="entry name" value="J_dom_sf"/>
</dbReference>
<organism evidence="9 10">
    <name type="scientific">Leucocoprinus birnbaumii</name>
    <dbReference type="NCBI Taxonomy" id="56174"/>
    <lineage>
        <taxon>Eukaryota</taxon>
        <taxon>Fungi</taxon>
        <taxon>Dikarya</taxon>
        <taxon>Basidiomycota</taxon>
        <taxon>Agaricomycotina</taxon>
        <taxon>Agaricomycetes</taxon>
        <taxon>Agaricomycetidae</taxon>
        <taxon>Agaricales</taxon>
        <taxon>Agaricineae</taxon>
        <taxon>Agaricaceae</taxon>
        <taxon>Leucocoprinus</taxon>
    </lineage>
</organism>
<dbReference type="CDD" id="cd06257">
    <property type="entry name" value="DnaJ"/>
    <property type="match status" value="1"/>
</dbReference>
<dbReference type="PROSITE" id="PS50088">
    <property type="entry name" value="ANK_REPEAT"/>
    <property type="match status" value="1"/>
</dbReference>
<evidence type="ECO:0000256" key="2">
    <source>
        <dbReference type="ARBA" id="ARBA00004496"/>
    </source>
</evidence>
<proteinExistence type="predicted"/>
<dbReference type="Pfam" id="PF12796">
    <property type="entry name" value="Ank_2"/>
    <property type="match status" value="1"/>
</dbReference>
<keyword evidence="6" id="KW-0040">ANK repeat</keyword>
<dbReference type="GO" id="GO:0000390">
    <property type="term" value="P:spliceosomal complex disassembly"/>
    <property type="evidence" value="ECO:0007669"/>
    <property type="project" value="TreeGrafter"/>
</dbReference>
<dbReference type="SMART" id="SM00248">
    <property type="entry name" value="ANK"/>
    <property type="match status" value="3"/>
</dbReference>
<dbReference type="Pfam" id="PF00226">
    <property type="entry name" value="DnaJ"/>
    <property type="match status" value="1"/>
</dbReference>
<gene>
    <name evidence="9" type="ORF">NP233_g10633</name>
</gene>
<keyword evidence="5" id="KW-0539">Nucleus</keyword>
<dbReference type="PROSITE" id="PS50076">
    <property type="entry name" value="DNAJ_2"/>
    <property type="match status" value="1"/>
</dbReference>
<dbReference type="PRINTS" id="PR00625">
    <property type="entry name" value="JDOMAIN"/>
</dbReference>
<dbReference type="PROSITE" id="PS50297">
    <property type="entry name" value="ANK_REP_REGION"/>
    <property type="match status" value="1"/>
</dbReference>